<dbReference type="AlphaFoldDB" id="A0A5B7BGC4"/>
<dbReference type="Gene3D" id="1.50.10.20">
    <property type="match status" value="1"/>
</dbReference>
<dbReference type="InterPro" id="IPR008930">
    <property type="entry name" value="Terpenoid_cyclase/PrenylTrfase"/>
</dbReference>
<dbReference type="SUPFAM" id="SSF48239">
    <property type="entry name" value="Terpenoid cyclases/Protein prenyltransferases"/>
    <property type="match status" value="1"/>
</dbReference>
<dbReference type="Pfam" id="PF13243">
    <property type="entry name" value="SQHop_cyclase_C"/>
    <property type="match status" value="1"/>
</dbReference>
<evidence type="ECO:0000256" key="4">
    <source>
        <dbReference type="ARBA" id="ARBA00039070"/>
    </source>
</evidence>
<organism evidence="6">
    <name type="scientific">Davidia involucrata</name>
    <name type="common">Dove tree</name>
    <dbReference type="NCBI Taxonomy" id="16924"/>
    <lineage>
        <taxon>Eukaryota</taxon>
        <taxon>Viridiplantae</taxon>
        <taxon>Streptophyta</taxon>
        <taxon>Embryophyta</taxon>
        <taxon>Tracheophyta</taxon>
        <taxon>Spermatophyta</taxon>
        <taxon>Magnoliopsida</taxon>
        <taxon>eudicotyledons</taxon>
        <taxon>Gunneridae</taxon>
        <taxon>Pentapetalae</taxon>
        <taxon>asterids</taxon>
        <taxon>Cornales</taxon>
        <taxon>Nyssaceae</taxon>
        <taxon>Davidia</taxon>
    </lineage>
</organism>
<keyword evidence="3 6" id="KW-0413">Isomerase</keyword>
<evidence type="ECO:0000256" key="2">
    <source>
        <dbReference type="ARBA" id="ARBA00022737"/>
    </source>
</evidence>
<name>A0A5B7BGC4_DAVIN</name>
<evidence type="ECO:0000256" key="3">
    <source>
        <dbReference type="ARBA" id="ARBA00023235"/>
    </source>
</evidence>
<dbReference type="GO" id="GO:0005811">
    <property type="term" value="C:lipid droplet"/>
    <property type="evidence" value="ECO:0007669"/>
    <property type="project" value="InterPro"/>
</dbReference>
<dbReference type="EC" id="5.4.99.8" evidence="4"/>
<dbReference type="EMBL" id="GHES01036689">
    <property type="protein sequence ID" value="MPA67248.1"/>
    <property type="molecule type" value="Transcribed_RNA"/>
</dbReference>
<accession>A0A5B7BGC4</accession>
<dbReference type="GO" id="GO:0016871">
    <property type="term" value="F:cycloartenol synthase activity"/>
    <property type="evidence" value="ECO:0007669"/>
    <property type="project" value="UniProtKB-EC"/>
</dbReference>
<dbReference type="PANTHER" id="PTHR11764">
    <property type="entry name" value="TERPENE CYCLASE/MUTASE FAMILY MEMBER"/>
    <property type="match status" value="1"/>
</dbReference>
<dbReference type="GO" id="GO:0016104">
    <property type="term" value="P:triterpenoid biosynthetic process"/>
    <property type="evidence" value="ECO:0007669"/>
    <property type="project" value="InterPro"/>
</dbReference>
<dbReference type="InterPro" id="IPR002365">
    <property type="entry name" value="Terpene_synthase_CS"/>
</dbReference>
<evidence type="ECO:0000313" key="6">
    <source>
        <dbReference type="EMBL" id="MPA67248.1"/>
    </source>
</evidence>
<evidence type="ECO:0000256" key="1">
    <source>
        <dbReference type="ARBA" id="ARBA00009755"/>
    </source>
</evidence>
<dbReference type="InterPro" id="IPR018333">
    <property type="entry name" value="Squalene_cyclase"/>
</dbReference>
<protein>
    <recommendedName>
        <fullName evidence="4">cycloartenol synthase</fullName>
        <ecNumber evidence="4">5.4.99.8</ecNumber>
    </recommendedName>
</protein>
<dbReference type="PROSITE" id="PS01074">
    <property type="entry name" value="TERPENE_SYNTHASES"/>
    <property type="match status" value="1"/>
</dbReference>
<feature type="domain" description="Squalene cyclase C-terminal" evidence="5">
    <location>
        <begin position="4"/>
        <end position="223"/>
    </location>
</feature>
<keyword evidence="2" id="KW-0677">Repeat</keyword>
<comment type="similarity">
    <text evidence="1">Belongs to the terpene cyclase/mutase family.</text>
</comment>
<reference evidence="6" key="1">
    <citation type="submission" date="2019-08" db="EMBL/GenBank/DDBJ databases">
        <title>Reference gene set and small RNA set construction with multiple tissues from Davidia involucrata Baill.</title>
        <authorList>
            <person name="Yang H."/>
            <person name="Zhou C."/>
            <person name="Li G."/>
            <person name="Wang J."/>
            <person name="Gao P."/>
            <person name="Wang M."/>
            <person name="Wang R."/>
            <person name="Zhao Y."/>
        </authorList>
    </citation>
    <scope>NUCLEOTIDE SEQUENCE</scope>
    <source>
        <tissue evidence="6">Mixed with DoveR01_LX</tissue>
    </source>
</reference>
<proteinExistence type="inferred from homology"/>
<gene>
    <name evidence="6" type="ORF">Din_036689</name>
</gene>
<sequence>MYIKNSQVLDDCPGNLDFWYRHISKGAWPFSTGDHGWPISDCTAEGLKAVLLLSKLPSEIVSEPLDAKRLYDAVNVILSLQNHDGGFATYELTRSYHWLELINPAETFGDIVIDYPYVECTSAAIQALTSFKKLYPRHRREEVECCIERSARFIEKIQASDGSWYGSWGVCFTYGIWFGVKGLMAAGKNFNNCSSIRKACDFLLSRQLLSGGWGESYLSCQNKVKYFLFKIYVFFFGLRPFSMLY</sequence>
<evidence type="ECO:0000259" key="5">
    <source>
        <dbReference type="Pfam" id="PF13243"/>
    </source>
</evidence>
<dbReference type="InterPro" id="IPR032696">
    <property type="entry name" value="SQ_cyclase_C"/>
</dbReference>
<dbReference type="PANTHER" id="PTHR11764:SF20">
    <property type="entry name" value="LANOSTEROL SYNTHASE"/>
    <property type="match status" value="1"/>
</dbReference>